<proteinExistence type="predicted"/>
<dbReference type="EMBL" id="JAANOU010000001">
    <property type="protein sequence ID" value="NIH81223.1"/>
    <property type="molecule type" value="Genomic_DNA"/>
</dbReference>
<keyword evidence="2" id="KW-0732">Signal</keyword>
<dbReference type="InterPro" id="IPR024520">
    <property type="entry name" value="DUF3558"/>
</dbReference>
<dbReference type="Proteomes" id="UP000754495">
    <property type="component" value="Unassembled WGS sequence"/>
</dbReference>
<sequence>MAADRMRAGVLLLAAAALLLTACGRPPSPAQSAAASPSALGGPPSPSPAEPAGPDALKPCELLSATDRSTAGLTSLGQEKTIGTSRACDWTEAGTFGVTVTLAGDVPLASLQIDKGTGKRVTVGRHQGFRVSDRGAGDGTCAVLLGIGREGSVQVDVTNSGFTDTPLACRRADTVARLVEPKLP</sequence>
<reference evidence="3 4" key="1">
    <citation type="submission" date="2020-03" db="EMBL/GenBank/DDBJ databases">
        <title>Sequencing the genomes of 1000 actinobacteria strains.</title>
        <authorList>
            <person name="Klenk H.-P."/>
        </authorList>
    </citation>
    <scope>NUCLEOTIDE SEQUENCE [LARGE SCALE GENOMIC DNA]</scope>
    <source>
        <strain evidence="3 4">DSM 45668</strain>
    </source>
</reference>
<organism evidence="3 4">
    <name type="scientific">Amycolatopsis viridis</name>
    <dbReference type="NCBI Taxonomy" id="185678"/>
    <lineage>
        <taxon>Bacteria</taxon>
        <taxon>Bacillati</taxon>
        <taxon>Actinomycetota</taxon>
        <taxon>Actinomycetes</taxon>
        <taxon>Pseudonocardiales</taxon>
        <taxon>Pseudonocardiaceae</taxon>
        <taxon>Amycolatopsis</taxon>
    </lineage>
</organism>
<evidence type="ECO:0000313" key="4">
    <source>
        <dbReference type="Proteomes" id="UP000754495"/>
    </source>
</evidence>
<comment type="caution">
    <text evidence="3">The sequence shown here is derived from an EMBL/GenBank/DDBJ whole genome shotgun (WGS) entry which is preliminary data.</text>
</comment>
<dbReference type="PROSITE" id="PS51257">
    <property type="entry name" value="PROKAR_LIPOPROTEIN"/>
    <property type="match status" value="1"/>
</dbReference>
<dbReference type="RefSeq" id="WP_313886180.1">
    <property type="nucleotide sequence ID" value="NZ_JAANOU010000001.1"/>
</dbReference>
<feature type="signal peptide" evidence="2">
    <location>
        <begin position="1"/>
        <end position="30"/>
    </location>
</feature>
<dbReference type="Pfam" id="PF12079">
    <property type="entry name" value="DUF3558"/>
    <property type="match status" value="1"/>
</dbReference>
<name>A0ABX0SXG9_9PSEU</name>
<protein>
    <recommendedName>
        <fullName evidence="5">DUF3558 domain-containing protein</fullName>
    </recommendedName>
</protein>
<evidence type="ECO:0000313" key="3">
    <source>
        <dbReference type="EMBL" id="NIH81223.1"/>
    </source>
</evidence>
<evidence type="ECO:0000256" key="1">
    <source>
        <dbReference type="SAM" id="MobiDB-lite"/>
    </source>
</evidence>
<evidence type="ECO:0008006" key="5">
    <source>
        <dbReference type="Google" id="ProtNLM"/>
    </source>
</evidence>
<evidence type="ECO:0000256" key="2">
    <source>
        <dbReference type="SAM" id="SignalP"/>
    </source>
</evidence>
<feature type="region of interest" description="Disordered" evidence="1">
    <location>
        <begin position="26"/>
        <end position="57"/>
    </location>
</feature>
<feature type="compositionally biased region" description="Low complexity" evidence="1">
    <location>
        <begin position="30"/>
        <end position="42"/>
    </location>
</feature>
<gene>
    <name evidence="3" type="ORF">FHX46_003753</name>
</gene>
<keyword evidence="4" id="KW-1185">Reference proteome</keyword>
<feature type="chain" id="PRO_5046875660" description="DUF3558 domain-containing protein" evidence="2">
    <location>
        <begin position="31"/>
        <end position="184"/>
    </location>
</feature>
<accession>A0ABX0SXG9</accession>